<dbReference type="EMBL" id="AUPC02000234">
    <property type="protein sequence ID" value="POG64656.1"/>
    <property type="molecule type" value="Genomic_DNA"/>
</dbReference>
<dbReference type="Proteomes" id="UP000018888">
    <property type="component" value="Unassembled WGS sequence"/>
</dbReference>
<protein>
    <submittedName>
        <fullName evidence="2">Uncharacterized protein</fullName>
    </submittedName>
</protein>
<dbReference type="VEuPathDB" id="FungiDB:RhiirFUN_011318"/>
<keyword evidence="3" id="KW-1185">Reference proteome</keyword>
<comment type="caution">
    <text evidence="2">The sequence shown here is derived from an EMBL/GenBank/DDBJ whole genome shotgun (WGS) entry which is preliminary data.</text>
</comment>
<evidence type="ECO:0000313" key="3">
    <source>
        <dbReference type="Proteomes" id="UP000018888"/>
    </source>
</evidence>
<gene>
    <name evidence="2" type="ORF">GLOIN_2v1672762</name>
</gene>
<name>A0A2P4PGZ3_RHIID</name>
<accession>A0A2P4PGZ3</accession>
<feature type="region of interest" description="Disordered" evidence="1">
    <location>
        <begin position="787"/>
        <end position="820"/>
    </location>
</feature>
<reference evidence="2 3" key="2">
    <citation type="journal article" date="2018" name="New Phytol.">
        <title>High intraspecific genome diversity in the model arbuscular mycorrhizal symbiont Rhizophagus irregularis.</title>
        <authorList>
            <person name="Chen E.C.H."/>
            <person name="Morin E."/>
            <person name="Beaudet D."/>
            <person name="Noel J."/>
            <person name="Yildirir G."/>
            <person name="Ndikumana S."/>
            <person name="Charron P."/>
            <person name="St-Onge C."/>
            <person name="Giorgi J."/>
            <person name="Kruger M."/>
            <person name="Marton T."/>
            <person name="Ropars J."/>
            <person name="Grigoriev I.V."/>
            <person name="Hainaut M."/>
            <person name="Henrissat B."/>
            <person name="Roux C."/>
            <person name="Martin F."/>
            <person name="Corradi N."/>
        </authorList>
    </citation>
    <scope>NUCLEOTIDE SEQUENCE [LARGE SCALE GENOMIC DNA]</scope>
    <source>
        <strain evidence="2 3">DAOM 197198</strain>
    </source>
</reference>
<evidence type="ECO:0000313" key="2">
    <source>
        <dbReference type="EMBL" id="POG64656.1"/>
    </source>
</evidence>
<proteinExistence type="predicted"/>
<dbReference type="AlphaFoldDB" id="A0A2P4PGZ3"/>
<evidence type="ECO:0000256" key="1">
    <source>
        <dbReference type="SAM" id="MobiDB-lite"/>
    </source>
</evidence>
<sequence>MGISFNCYVLSSSDTFTIDIYKEEDIRYTMLGNNKYNLTVFKIGNILNFICSRNKVDVSVMRGVKLWKVNVKKSEIKKNVHTEEDIININGREMEPEELFEEYFQDELNNNNQNFKVSNIHVIAIIPPTGNTGDLRKTFPHVDGVDLPFFRKLAQSLAVIWDRSHDFSFETPNNPYVKLKQSPSIFKTPLPYGVTKRTCDRIDLCLPPFEVNTEMTYKNPLYHEPQFLETVRLVRNKIKKYEQDIIVLAGVTGGGKTSTTFAIAAELWAVHIDCSNFLSEYNNQLSDLLGAVRAKTPPFNDTTLQEWALRQLDIDFVSRMLILVKMYVEQKIKTPKDWLLAQLYSLDKKSINLICENLSELSTRELSILIHFINQCLKIERILFIQDEAQCLCRPEYGEYTGSNEANKPWNFLQAYTYHMIAFKFEVTHIISGTNMHMSSGISLGTSVGKEPSRAVHLVLKLPYLSPDDVTKVLDTVINMEGVSPETLLYLGNILKGRPRNCASFLKMLAYRSELLKDKDDEMVKTSKKWIEKITMSMISYLRNTVSTLAIGGVDPRKAIVDLVCCGIINSTSAGAELLRHGILPIQSPPFITLNSEEIDFTSIKINLELESYFITAIGKYFMLDNNATLTDIYVSHILERLGSPQSFGNELDGAFASAIIEKCGRNVLEELKKWTDDLDPHFKFPEWITPGMQFVTETNLSKAVPLDVYVKDIYQTTKYHTHAIQPPQNAGSDLVLCLVDKSNESNNVVLLSLSSAIYDENVTSSKVKKQAFKACLGFQYMEEKKEEKKEKKNKKRSNNEKKSRPQNKKMKLNDQNDGEEGCVEIGLTKKYQKPQKRVIVVDDNDDDDDSDQNDLNYDLDYDKTLKGYKESKTANVTYNRKCIHILVELPHRALSKRPNIFRYDKKGNLIVIVDNRNVKQVFGEKLANAMTARSTKSD</sequence>
<reference evidence="2 3" key="1">
    <citation type="journal article" date="2013" name="Proc. Natl. Acad. Sci. U.S.A.">
        <title>Genome of an arbuscular mycorrhizal fungus provides insight into the oldest plant symbiosis.</title>
        <authorList>
            <person name="Tisserant E."/>
            <person name="Malbreil M."/>
            <person name="Kuo A."/>
            <person name="Kohler A."/>
            <person name="Symeonidi A."/>
            <person name="Balestrini R."/>
            <person name="Charron P."/>
            <person name="Duensing N."/>
            <person name="Frei Dit Frey N."/>
            <person name="Gianinazzi-Pearson V."/>
            <person name="Gilbert L.B."/>
            <person name="Handa Y."/>
            <person name="Herr J.R."/>
            <person name="Hijri M."/>
            <person name="Koul R."/>
            <person name="Kawaguchi M."/>
            <person name="Krajinski F."/>
            <person name="Lammers P.J."/>
            <person name="Masclaux F.G."/>
            <person name="Murat C."/>
            <person name="Morin E."/>
            <person name="Ndikumana S."/>
            <person name="Pagni M."/>
            <person name="Petitpierre D."/>
            <person name="Requena N."/>
            <person name="Rosikiewicz P."/>
            <person name="Riley R."/>
            <person name="Saito K."/>
            <person name="San Clemente H."/>
            <person name="Shapiro H."/>
            <person name="van Tuinen D."/>
            <person name="Becard G."/>
            <person name="Bonfante P."/>
            <person name="Paszkowski U."/>
            <person name="Shachar-Hill Y.Y."/>
            <person name="Tuskan G.A."/>
            <person name="Young P.W."/>
            <person name="Sanders I.R."/>
            <person name="Henrissat B."/>
            <person name="Rensing S.A."/>
            <person name="Grigoriev I.V."/>
            <person name="Corradi N."/>
            <person name="Roux C."/>
            <person name="Martin F."/>
        </authorList>
    </citation>
    <scope>NUCLEOTIDE SEQUENCE [LARGE SCALE GENOMIC DNA]</scope>
    <source>
        <strain evidence="2 3">DAOM 197198</strain>
    </source>
</reference>
<organism evidence="2 3">
    <name type="scientific">Rhizophagus irregularis (strain DAOM 181602 / DAOM 197198 / MUCL 43194)</name>
    <name type="common">Arbuscular mycorrhizal fungus</name>
    <name type="synonym">Glomus intraradices</name>
    <dbReference type="NCBI Taxonomy" id="747089"/>
    <lineage>
        <taxon>Eukaryota</taxon>
        <taxon>Fungi</taxon>
        <taxon>Fungi incertae sedis</taxon>
        <taxon>Mucoromycota</taxon>
        <taxon>Glomeromycotina</taxon>
        <taxon>Glomeromycetes</taxon>
        <taxon>Glomerales</taxon>
        <taxon>Glomeraceae</taxon>
        <taxon>Rhizophagus</taxon>
    </lineage>
</organism>
<dbReference type="SUPFAM" id="SSF52540">
    <property type="entry name" value="P-loop containing nucleoside triphosphate hydrolases"/>
    <property type="match status" value="1"/>
</dbReference>
<dbReference type="InterPro" id="IPR027417">
    <property type="entry name" value="P-loop_NTPase"/>
</dbReference>